<evidence type="ECO:0000313" key="1">
    <source>
        <dbReference type="EMBL" id="HEL65057.1"/>
    </source>
</evidence>
<protein>
    <submittedName>
        <fullName evidence="1">Uncharacterized protein</fullName>
    </submittedName>
</protein>
<name>A0A7C2IEB6_9THEO</name>
<organism evidence="1">
    <name type="scientific">Ammonifex degensii</name>
    <dbReference type="NCBI Taxonomy" id="42838"/>
    <lineage>
        <taxon>Bacteria</taxon>
        <taxon>Bacillati</taxon>
        <taxon>Bacillota</taxon>
        <taxon>Clostridia</taxon>
        <taxon>Thermoanaerobacterales</taxon>
        <taxon>Thermoanaerobacteraceae</taxon>
        <taxon>Ammonifex</taxon>
    </lineage>
</organism>
<gene>
    <name evidence="1" type="ORF">ENQ34_00015</name>
</gene>
<proteinExistence type="predicted"/>
<dbReference type="EMBL" id="DSMU01000001">
    <property type="protein sequence ID" value="HEL65057.1"/>
    <property type="molecule type" value="Genomic_DNA"/>
</dbReference>
<sequence length="126" mass="14424">MSVHVWSLGSGTCALYTEDPEAAKAARQAKLRPMAAYYRLKGKGAFAWQFAGPEEKVKEVLRKAKKQVKSEQRECAGCGEFFAPRSKRQKFCSKCRQEVKREATRKRVARWRRERGVDQIGPIAQF</sequence>
<comment type="caution">
    <text evidence="1">The sequence shown here is derived from an EMBL/GenBank/DDBJ whole genome shotgun (WGS) entry which is preliminary data.</text>
</comment>
<reference evidence="1" key="1">
    <citation type="journal article" date="2020" name="mSystems">
        <title>Genome- and Community-Level Interaction Insights into Carbon Utilization and Element Cycling Functions of Hydrothermarchaeota in Hydrothermal Sediment.</title>
        <authorList>
            <person name="Zhou Z."/>
            <person name="Liu Y."/>
            <person name="Xu W."/>
            <person name="Pan J."/>
            <person name="Luo Z.H."/>
            <person name="Li M."/>
        </authorList>
    </citation>
    <scope>NUCLEOTIDE SEQUENCE [LARGE SCALE GENOMIC DNA]</scope>
    <source>
        <strain evidence="1">SpSt-300</strain>
    </source>
</reference>
<accession>A0A7C2IEB6</accession>
<dbReference type="AlphaFoldDB" id="A0A7C2IEB6"/>